<sequence>MIVATVTLVAVVPRSLTDKNDFCLTFEIFTFVLDNLANGFSSLNTLRKPICCSGLTSEISLSALKTGSLTLIFPLLFFSISASMFSKSLILKFSSSSSSLKRFAGSSSIIDISSPLYGSSTHNSF</sequence>
<evidence type="ECO:0000313" key="1">
    <source>
        <dbReference type="EMBL" id="MBW30581.1"/>
    </source>
</evidence>
<reference evidence="1" key="1">
    <citation type="submission" date="2018-01" db="EMBL/GenBank/DDBJ databases">
        <title>An insight into the sialome of Amazonian anophelines.</title>
        <authorList>
            <person name="Ribeiro J.M."/>
            <person name="Scarpassa V."/>
            <person name="Calvo E."/>
        </authorList>
    </citation>
    <scope>NUCLEOTIDE SEQUENCE</scope>
    <source>
        <tissue evidence="1">Salivary glands</tissue>
    </source>
</reference>
<proteinExistence type="predicted"/>
<accession>A0A2M3ZPW3</accession>
<organism evidence="1">
    <name type="scientific">Anopheles braziliensis</name>
    <dbReference type="NCBI Taxonomy" id="58242"/>
    <lineage>
        <taxon>Eukaryota</taxon>
        <taxon>Metazoa</taxon>
        <taxon>Ecdysozoa</taxon>
        <taxon>Arthropoda</taxon>
        <taxon>Hexapoda</taxon>
        <taxon>Insecta</taxon>
        <taxon>Pterygota</taxon>
        <taxon>Neoptera</taxon>
        <taxon>Endopterygota</taxon>
        <taxon>Diptera</taxon>
        <taxon>Nematocera</taxon>
        <taxon>Culicoidea</taxon>
        <taxon>Culicidae</taxon>
        <taxon>Anophelinae</taxon>
        <taxon>Anopheles</taxon>
    </lineage>
</organism>
<name>A0A2M3ZPW3_9DIPT</name>
<dbReference type="EMBL" id="GGFM01009830">
    <property type="protein sequence ID" value="MBW30581.1"/>
    <property type="molecule type" value="Transcribed_RNA"/>
</dbReference>
<protein>
    <submittedName>
        <fullName evidence="1">Putative secreted peptide</fullName>
    </submittedName>
</protein>
<dbReference type="AlphaFoldDB" id="A0A2M3ZPW3"/>